<keyword evidence="6" id="KW-1185">Reference proteome</keyword>
<name>A0A8S1C3Z3_9INSE</name>
<dbReference type="OrthoDB" id="29773at2759"/>
<gene>
    <name evidence="5" type="ORF">CLODIP_2_CD16044</name>
</gene>
<feature type="coiled-coil region" evidence="2">
    <location>
        <begin position="31"/>
        <end position="58"/>
    </location>
</feature>
<dbReference type="PANTHER" id="PTHR22803">
    <property type="entry name" value="MANNOSE, PHOSPHOLIPASE, LECTIN RECEPTOR RELATED"/>
    <property type="match status" value="1"/>
</dbReference>
<dbReference type="PROSITE" id="PS00615">
    <property type="entry name" value="C_TYPE_LECTIN_1"/>
    <property type="match status" value="1"/>
</dbReference>
<comment type="caution">
    <text evidence="5">The sequence shown here is derived from an EMBL/GenBank/DDBJ whole genome shotgun (WGS) entry which is preliminary data.</text>
</comment>
<evidence type="ECO:0000256" key="1">
    <source>
        <dbReference type="ARBA" id="ARBA00023157"/>
    </source>
</evidence>
<feature type="chain" id="PRO_5035791234" description="C-type lectin domain-containing protein" evidence="3">
    <location>
        <begin position="22"/>
        <end position="207"/>
    </location>
</feature>
<dbReference type="InterPro" id="IPR016187">
    <property type="entry name" value="CTDL_fold"/>
</dbReference>
<protein>
    <recommendedName>
        <fullName evidence="4">C-type lectin domain-containing protein</fullName>
    </recommendedName>
</protein>
<reference evidence="5 6" key="1">
    <citation type="submission" date="2020-04" db="EMBL/GenBank/DDBJ databases">
        <authorList>
            <person name="Alioto T."/>
            <person name="Alioto T."/>
            <person name="Gomez Garrido J."/>
        </authorList>
    </citation>
    <scope>NUCLEOTIDE SEQUENCE [LARGE SCALE GENOMIC DNA]</scope>
</reference>
<dbReference type="PROSITE" id="PS50041">
    <property type="entry name" value="C_TYPE_LECTIN_2"/>
    <property type="match status" value="1"/>
</dbReference>
<dbReference type="SUPFAM" id="SSF56436">
    <property type="entry name" value="C-type lectin-like"/>
    <property type="match status" value="1"/>
</dbReference>
<dbReference type="SMART" id="SM00034">
    <property type="entry name" value="CLECT"/>
    <property type="match status" value="1"/>
</dbReference>
<keyword evidence="3" id="KW-0732">Signal</keyword>
<dbReference type="InterPro" id="IPR018378">
    <property type="entry name" value="C-type_lectin_CS"/>
</dbReference>
<feature type="domain" description="C-type lectin" evidence="4">
    <location>
        <begin position="88"/>
        <end position="201"/>
    </location>
</feature>
<evidence type="ECO:0000313" key="6">
    <source>
        <dbReference type="Proteomes" id="UP000494165"/>
    </source>
</evidence>
<evidence type="ECO:0000313" key="5">
    <source>
        <dbReference type="EMBL" id="CAB3366740.1"/>
    </source>
</evidence>
<keyword evidence="2" id="KW-0175">Coiled coil</keyword>
<dbReference type="Pfam" id="PF00059">
    <property type="entry name" value="Lectin_C"/>
    <property type="match status" value="1"/>
</dbReference>
<dbReference type="InterPro" id="IPR016186">
    <property type="entry name" value="C-type_lectin-like/link_sf"/>
</dbReference>
<dbReference type="CDD" id="cd00037">
    <property type="entry name" value="CLECT"/>
    <property type="match status" value="1"/>
</dbReference>
<dbReference type="Gene3D" id="3.10.100.10">
    <property type="entry name" value="Mannose-Binding Protein A, subunit A"/>
    <property type="match status" value="1"/>
</dbReference>
<dbReference type="Proteomes" id="UP000494165">
    <property type="component" value="Unassembled WGS sequence"/>
</dbReference>
<dbReference type="InterPro" id="IPR050111">
    <property type="entry name" value="C-type_lectin/snaclec_domain"/>
</dbReference>
<evidence type="ECO:0000256" key="3">
    <source>
        <dbReference type="SAM" id="SignalP"/>
    </source>
</evidence>
<keyword evidence="1" id="KW-1015">Disulfide bond</keyword>
<accession>A0A8S1C3Z3</accession>
<dbReference type="AlphaFoldDB" id="A0A8S1C3Z3"/>
<sequence length="207" mass="23984">MVSRQICLVLTILLSSLAIHANDSSPLNQELRLCKRDKRELQNKLNEARREAEDEKSYIINKTAKFCDCKKRNLHCIFAGTKLNMMRLNTGLYYANHSKVAWKAADNFCKSHGLHLVEIETRSELAEVEKIQTESSYWTSGTDKEVSGKYIWTTSKREVNPMLWYLSQPDSFGPGRVTCVNLQHERLFDDPCDHEYGFICEMPRECQ</sequence>
<organism evidence="5 6">
    <name type="scientific">Cloeon dipterum</name>
    <dbReference type="NCBI Taxonomy" id="197152"/>
    <lineage>
        <taxon>Eukaryota</taxon>
        <taxon>Metazoa</taxon>
        <taxon>Ecdysozoa</taxon>
        <taxon>Arthropoda</taxon>
        <taxon>Hexapoda</taxon>
        <taxon>Insecta</taxon>
        <taxon>Pterygota</taxon>
        <taxon>Palaeoptera</taxon>
        <taxon>Ephemeroptera</taxon>
        <taxon>Pisciforma</taxon>
        <taxon>Baetidae</taxon>
        <taxon>Cloeon</taxon>
    </lineage>
</organism>
<proteinExistence type="predicted"/>
<dbReference type="EMBL" id="CADEPI010000026">
    <property type="protein sequence ID" value="CAB3366740.1"/>
    <property type="molecule type" value="Genomic_DNA"/>
</dbReference>
<dbReference type="InterPro" id="IPR001304">
    <property type="entry name" value="C-type_lectin-like"/>
</dbReference>
<feature type="signal peptide" evidence="3">
    <location>
        <begin position="1"/>
        <end position="21"/>
    </location>
</feature>
<evidence type="ECO:0000259" key="4">
    <source>
        <dbReference type="PROSITE" id="PS50041"/>
    </source>
</evidence>
<evidence type="ECO:0000256" key="2">
    <source>
        <dbReference type="SAM" id="Coils"/>
    </source>
</evidence>